<reference evidence="1" key="2">
    <citation type="submission" date="2020-09" db="EMBL/GenBank/DDBJ databases">
        <authorList>
            <person name="Sun Q."/>
            <person name="Ohkuma M."/>
        </authorList>
    </citation>
    <scope>NUCLEOTIDE SEQUENCE</scope>
    <source>
        <strain evidence="1">JCM 15325</strain>
    </source>
</reference>
<dbReference type="RefSeq" id="WP_188802012.1">
    <property type="nucleotide sequence ID" value="NZ_BMOK01000003.1"/>
</dbReference>
<dbReference type="EMBL" id="BMOK01000003">
    <property type="protein sequence ID" value="GGL48072.1"/>
    <property type="molecule type" value="Genomic_DNA"/>
</dbReference>
<keyword evidence="2" id="KW-1185">Reference proteome</keyword>
<evidence type="ECO:0000313" key="1">
    <source>
        <dbReference type="EMBL" id="GGL48072.1"/>
    </source>
</evidence>
<accession>A0A917S0E5</accession>
<dbReference type="AlphaFoldDB" id="A0A917S0E5"/>
<sequence length="96" mass="10986">MSRFRVVDTRKGLSAQVFDYKMDFLLMELEQLDNKLVRKTEEMIGEQFSNCRGKLLRIGSEMACMNRSVESLEKNLDAFFKATAKTALPESQMAAP</sequence>
<name>A0A917S0E5_9BACL</name>
<reference evidence="1" key="1">
    <citation type="journal article" date="2014" name="Int. J. Syst. Evol. Microbiol.">
        <title>Complete genome sequence of Corynebacterium casei LMG S-19264T (=DSM 44701T), isolated from a smear-ripened cheese.</title>
        <authorList>
            <consortium name="US DOE Joint Genome Institute (JGI-PGF)"/>
            <person name="Walter F."/>
            <person name="Albersmeier A."/>
            <person name="Kalinowski J."/>
            <person name="Ruckert C."/>
        </authorList>
    </citation>
    <scope>NUCLEOTIDE SEQUENCE</scope>
    <source>
        <strain evidence="1">JCM 15325</strain>
    </source>
</reference>
<comment type="caution">
    <text evidence="1">The sequence shown here is derived from an EMBL/GenBank/DDBJ whole genome shotgun (WGS) entry which is preliminary data.</text>
</comment>
<gene>
    <name evidence="1" type="ORF">GCM10007968_10360</name>
</gene>
<evidence type="ECO:0000313" key="2">
    <source>
        <dbReference type="Proteomes" id="UP000654670"/>
    </source>
</evidence>
<proteinExistence type="predicted"/>
<dbReference type="Proteomes" id="UP000654670">
    <property type="component" value="Unassembled WGS sequence"/>
</dbReference>
<organism evidence="1 2">
    <name type="scientific">Sporolactobacillus putidus</name>
    <dbReference type="NCBI Taxonomy" id="492735"/>
    <lineage>
        <taxon>Bacteria</taxon>
        <taxon>Bacillati</taxon>
        <taxon>Bacillota</taxon>
        <taxon>Bacilli</taxon>
        <taxon>Bacillales</taxon>
        <taxon>Sporolactobacillaceae</taxon>
        <taxon>Sporolactobacillus</taxon>
    </lineage>
</organism>
<protein>
    <submittedName>
        <fullName evidence="1">Uncharacterized protein</fullName>
    </submittedName>
</protein>